<proteinExistence type="predicted"/>
<dbReference type="EMBL" id="CP035503">
    <property type="protein sequence ID" value="QDL36457.1"/>
    <property type="molecule type" value="Genomic_DNA"/>
</dbReference>
<dbReference type="AlphaFoldDB" id="A0A515D7X0"/>
<evidence type="ECO:0000313" key="2">
    <source>
        <dbReference type="Proteomes" id="UP000316798"/>
    </source>
</evidence>
<organism evidence="1 2">
    <name type="scientific">Rhodoferax sediminis</name>
    <dbReference type="NCBI Taxonomy" id="2509614"/>
    <lineage>
        <taxon>Bacteria</taxon>
        <taxon>Pseudomonadati</taxon>
        <taxon>Pseudomonadota</taxon>
        <taxon>Betaproteobacteria</taxon>
        <taxon>Burkholderiales</taxon>
        <taxon>Comamonadaceae</taxon>
        <taxon>Rhodoferax</taxon>
    </lineage>
</organism>
<name>A0A515D7X0_9BURK</name>
<gene>
    <name evidence="1" type="ORF">EUB48_03465</name>
</gene>
<dbReference type="KEGG" id="rhf:EUB48_03465"/>
<dbReference type="Proteomes" id="UP000316798">
    <property type="component" value="Chromosome"/>
</dbReference>
<dbReference type="RefSeq" id="WP_142817631.1">
    <property type="nucleotide sequence ID" value="NZ_CP035503.1"/>
</dbReference>
<keyword evidence="2" id="KW-1185">Reference proteome</keyword>
<reference evidence="1 2" key="1">
    <citation type="submission" date="2019-01" db="EMBL/GenBank/DDBJ databases">
        <title>Genomic insights into a novel species Rhodoferax sp.</title>
        <authorList>
            <person name="Jin L."/>
        </authorList>
    </citation>
    <scope>NUCLEOTIDE SEQUENCE [LARGE SCALE GENOMIC DNA]</scope>
    <source>
        <strain evidence="1 2">CHu59-6-5</strain>
    </source>
</reference>
<evidence type="ECO:0000313" key="1">
    <source>
        <dbReference type="EMBL" id="QDL36457.1"/>
    </source>
</evidence>
<sequence length="110" mass="11616">MPAAGGVDLNVLESVFLGFVKASQFLRDGAGRADLSRTDREPISDALQLETLTLYCAGKISGSETEASLGCDTRGLIALVARHGLKLPHVPQEVAEKMAREALELLGLAP</sequence>
<accession>A0A515D7X0</accession>
<protein>
    <submittedName>
        <fullName evidence="1">Uncharacterized protein</fullName>
    </submittedName>
</protein>